<evidence type="ECO:0000256" key="11">
    <source>
        <dbReference type="ARBA" id="ARBA00044456"/>
    </source>
</evidence>
<evidence type="ECO:0000259" key="17">
    <source>
        <dbReference type="Pfam" id="PF16491"/>
    </source>
</evidence>
<comment type="function">
    <text evidence="15">Proteolytically removes the C-terminal three residues of farnesylated proteins.</text>
</comment>
<dbReference type="Pfam" id="PF01435">
    <property type="entry name" value="Peptidase_M48"/>
    <property type="match status" value="1"/>
</dbReference>
<comment type="cofactor">
    <cofactor evidence="14 15">
        <name>Zn(2+)</name>
        <dbReference type="ChEBI" id="CHEBI:29105"/>
    </cofactor>
    <text evidence="14 15">Binds 1 zinc ion per subunit.</text>
</comment>
<evidence type="ECO:0000256" key="2">
    <source>
        <dbReference type="ARBA" id="ARBA00022670"/>
    </source>
</evidence>
<feature type="active site" evidence="13">
    <location>
        <position position="195"/>
    </location>
</feature>
<dbReference type="RefSeq" id="XP_001485714.1">
    <property type="nucleotide sequence ID" value="XM_001485664.1"/>
</dbReference>
<dbReference type="PANTHER" id="PTHR10120">
    <property type="entry name" value="CAAX PRENYL PROTEASE 1"/>
    <property type="match status" value="1"/>
</dbReference>
<reference evidence="18 19" key="1">
    <citation type="journal article" date="2009" name="Nature">
        <title>Evolution of pathogenicity and sexual reproduction in eight Candida genomes.</title>
        <authorList>
            <person name="Butler G."/>
            <person name="Rasmussen M.D."/>
            <person name="Lin M.F."/>
            <person name="Santos M.A."/>
            <person name="Sakthikumar S."/>
            <person name="Munro C.A."/>
            <person name="Rheinbay E."/>
            <person name="Grabherr M."/>
            <person name="Forche A."/>
            <person name="Reedy J.L."/>
            <person name="Agrafioti I."/>
            <person name="Arnaud M.B."/>
            <person name="Bates S."/>
            <person name="Brown A.J."/>
            <person name="Brunke S."/>
            <person name="Costanzo M.C."/>
            <person name="Fitzpatrick D.A."/>
            <person name="de Groot P.W."/>
            <person name="Harris D."/>
            <person name="Hoyer L.L."/>
            <person name="Hube B."/>
            <person name="Klis F.M."/>
            <person name="Kodira C."/>
            <person name="Lennard N."/>
            <person name="Logue M.E."/>
            <person name="Martin R."/>
            <person name="Neiman A.M."/>
            <person name="Nikolaou E."/>
            <person name="Quail M.A."/>
            <person name="Quinn J."/>
            <person name="Santos M.C."/>
            <person name="Schmitzberger F.F."/>
            <person name="Sherlock G."/>
            <person name="Shah P."/>
            <person name="Silverstein K.A."/>
            <person name="Skrzypek M.S."/>
            <person name="Soll D."/>
            <person name="Staggs R."/>
            <person name="Stansfield I."/>
            <person name="Stumpf M.P."/>
            <person name="Sudbery P.E."/>
            <person name="Srikantha T."/>
            <person name="Zeng Q."/>
            <person name="Berman J."/>
            <person name="Berriman M."/>
            <person name="Heitman J."/>
            <person name="Gow N.A."/>
            <person name="Lorenz M.C."/>
            <person name="Birren B.W."/>
            <person name="Kellis M."/>
            <person name="Cuomo C.A."/>
        </authorList>
    </citation>
    <scope>NUCLEOTIDE SEQUENCE [LARGE SCALE GENOMIC DNA]</scope>
    <source>
        <strain evidence="19">ATCC 6260 / CBS 566 / DSM 6381 / JCM 1539 / NBRC 10279 / NRRL Y-324</strain>
    </source>
</reference>
<feature type="binding site" evidence="14">
    <location>
        <position position="194"/>
    </location>
    <ligand>
        <name>Zn(2+)</name>
        <dbReference type="ChEBI" id="CHEBI:29105"/>
        <note>catalytic</note>
    </ligand>
</feature>
<keyword evidence="9 15" id="KW-0482">Metalloprotease</keyword>
<comment type="subcellular location">
    <subcellularLocation>
        <location evidence="1 15">Endoplasmic reticulum membrane</location>
        <topology evidence="1 15">Multi-pass membrane protein</topology>
    </subcellularLocation>
</comment>
<keyword evidence="19" id="KW-1185">Reference proteome</keyword>
<feature type="active site" description="Proton donor" evidence="13">
    <location>
        <position position="277"/>
    </location>
</feature>
<dbReference type="OMA" id="HWHYSHI"/>
<feature type="transmembrane region" description="Helical" evidence="15">
    <location>
        <begin position="67"/>
        <end position="85"/>
    </location>
</feature>
<feature type="domain" description="Peptidase M48" evidence="16">
    <location>
        <begin position="124"/>
        <end position="328"/>
    </location>
</feature>
<dbReference type="GO" id="GO:0007323">
    <property type="term" value="P:peptide pheromone maturation"/>
    <property type="evidence" value="ECO:0007669"/>
    <property type="project" value="EnsemblFungi"/>
</dbReference>
<comment type="caution">
    <text evidence="15">Lacks conserved residue(s) required for the propagation of feature annotation.</text>
</comment>
<evidence type="ECO:0000313" key="18">
    <source>
        <dbReference type="EMBL" id="EDK37287.1"/>
    </source>
</evidence>
<dbReference type="InParanoid" id="A5DDN4"/>
<dbReference type="EMBL" id="CH408156">
    <property type="protein sequence ID" value="EDK37287.1"/>
    <property type="molecule type" value="Genomic_DNA"/>
</dbReference>
<sequence>MQKSASILPKFMSGTITQSLFFLNVISIVGDIVGLPTSYYYNFVLEEKFGFNKLTKKLFIIDTLKSAALRIVFVTPILAGFLKILDHFGESFIVYMCVFVLALQLIGMTIFPILIQPLFNKFTPLEDGELKTAIENLAAQQKFPLNKLYVIDGSKRSSHSNAYFTGLPWSKQIVLYDTLIEQSSVEETVAVVAHEIGHWKLSHLVQMLTYIQAHMFFVFSMFSAFINNHSLYSSFGFTTTQPAMIGFMLFNDIFEPVESVMKFAQNLLSRKNEYEADAFAKEQGYSDNLSVALIKMLSENLSTMDADWLYSSYHHSHPILSERLNALGYVSKKKIA</sequence>
<dbReference type="KEGG" id="pgu:PGUG_01385"/>
<comment type="similarity">
    <text evidence="12 15">Belongs to the peptidase M48A family.</text>
</comment>
<dbReference type="VEuPathDB" id="FungiDB:PGUG_01385"/>
<evidence type="ECO:0000256" key="5">
    <source>
        <dbReference type="ARBA" id="ARBA00022801"/>
    </source>
</evidence>
<dbReference type="CDD" id="cd07343">
    <property type="entry name" value="M48A_Zmpste24p_like"/>
    <property type="match status" value="1"/>
</dbReference>
<dbReference type="GeneID" id="5128266"/>
<evidence type="ECO:0000259" key="16">
    <source>
        <dbReference type="Pfam" id="PF01435"/>
    </source>
</evidence>
<evidence type="ECO:0000256" key="4">
    <source>
        <dbReference type="ARBA" id="ARBA00022723"/>
    </source>
</evidence>
<dbReference type="GO" id="GO:0005789">
    <property type="term" value="C:endoplasmic reticulum membrane"/>
    <property type="evidence" value="ECO:0007669"/>
    <property type="project" value="UniProtKB-SubCell"/>
</dbReference>
<gene>
    <name evidence="18" type="ORF">PGUG_01385</name>
</gene>
<dbReference type="FunFam" id="3.30.2010.10:FF:000002">
    <property type="entry name" value="CAAX prenyl protease"/>
    <property type="match status" value="1"/>
</dbReference>
<feature type="binding site" evidence="14">
    <location>
        <position position="273"/>
    </location>
    <ligand>
        <name>Zn(2+)</name>
        <dbReference type="ChEBI" id="CHEBI:29105"/>
        <note>catalytic</note>
    </ligand>
</feature>
<dbReference type="Gene3D" id="3.30.2010.10">
    <property type="entry name" value="Metalloproteases ('zincins'), catalytic domain"/>
    <property type="match status" value="1"/>
</dbReference>
<keyword evidence="6 15" id="KW-0256">Endoplasmic reticulum</keyword>
<keyword evidence="10 15" id="KW-0472">Membrane</keyword>
<keyword evidence="2 15" id="KW-0645">Protease</keyword>
<dbReference type="STRING" id="294746.A5DDN4"/>
<dbReference type="Pfam" id="PF16491">
    <property type="entry name" value="Peptidase_M48_N"/>
    <property type="match status" value="1"/>
</dbReference>
<dbReference type="InterPro" id="IPR032456">
    <property type="entry name" value="Peptidase_M48_N"/>
</dbReference>
<dbReference type="FunCoup" id="A5DDN4">
    <property type="interactions" value="861"/>
</dbReference>
<dbReference type="HOGENOM" id="CLU_025947_3_0_1"/>
<keyword evidence="5 15" id="KW-0378">Hydrolase</keyword>
<evidence type="ECO:0000313" key="19">
    <source>
        <dbReference type="Proteomes" id="UP000001997"/>
    </source>
</evidence>
<evidence type="ECO:0000256" key="8">
    <source>
        <dbReference type="ARBA" id="ARBA00022989"/>
    </source>
</evidence>
<keyword evidence="7 14" id="KW-0862">Zinc</keyword>
<evidence type="ECO:0000256" key="6">
    <source>
        <dbReference type="ARBA" id="ARBA00022824"/>
    </source>
</evidence>
<organism evidence="18 19">
    <name type="scientific">Meyerozyma guilliermondii (strain ATCC 6260 / CBS 566 / DSM 6381 / JCM 1539 / NBRC 10279 / NRRL Y-324)</name>
    <name type="common">Yeast</name>
    <name type="synonym">Candida guilliermondii</name>
    <dbReference type="NCBI Taxonomy" id="294746"/>
    <lineage>
        <taxon>Eukaryota</taxon>
        <taxon>Fungi</taxon>
        <taxon>Dikarya</taxon>
        <taxon>Ascomycota</taxon>
        <taxon>Saccharomycotina</taxon>
        <taxon>Pichiomycetes</taxon>
        <taxon>Debaryomycetaceae</taxon>
        <taxon>Meyerozyma</taxon>
    </lineage>
</organism>
<dbReference type="AlphaFoldDB" id="A5DDN4"/>
<dbReference type="Proteomes" id="UP000001997">
    <property type="component" value="Unassembled WGS sequence"/>
</dbReference>
<evidence type="ECO:0000256" key="14">
    <source>
        <dbReference type="PIRSR" id="PIRSR627057-2"/>
    </source>
</evidence>
<comment type="catalytic activity">
    <reaction evidence="11 15">
        <text>Hydrolyzes the peptide bond -P2-(S-farnesyl or geranylgeranyl)C-P1'-P2'-P3'-COOH where P1' and P2' are amino acids with aliphatic side chains and P3' is any C-terminal residue.</text>
        <dbReference type="EC" id="3.4.24.84"/>
    </reaction>
</comment>
<dbReference type="GO" id="GO:0036503">
    <property type="term" value="P:ERAD pathway"/>
    <property type="evidence" value="ECO:0007669"/>
    <property type="project" value="EnsemblFungi"/>
</dbReference>
<protein>
    <recommendedName>
        <fullName evidence="15">CAAX prenyl protease</fullName>
        <ecNumber evidence="15">3.4.24.84</ecNumber>
    </recommendedName>
</protein>
<dbReference type="eggNOG" id="KOG2719">
    <property type="taxonomic scope" value="Eukaryota"/>
</dbReference>
<evidence type="ECO:0000256" key="1">
    <source>
        <dbReference type="ARBA" id="ARBA00004477"/>
    </source>
</evidence>
<proteinExistence type="inferred from homology"/>
<evidence type="ECO:0000256" key="12">
    <source>
        <dbReference type="ARBA" id="ARBA00060927"/>
    </source>
</evidence>
<keyword evidence="3 15" id="KW-0812">Transmembrane</keyword>
<feature type="transmembrane region" description="Helical" evidence="15">
    <location>
        <begin position="92"/>
        <end position="115"/>
    </location>
</feature>
<evidence type="ECO:0000256" key="7">
    <source>
        <dbReference type="ARBA" id="ARBA00022833"/>
    </source>
</evidence>
<dbReference type="EC" id="3.4.24.84" evidence="15"/>
<dbReference type="OrthoDB" id="360839at2759"/>
<dbReference type="GO" id="GO:0031204">
    <property type="term" value="P:post-translational protein targeting to membrane, translocation"/>
    <property type="evidence" value="ECO:0007669"/>
    <property type="project" value="EnsemblFungi"/>
</dbReference>
<evidence type="ECO:0000256" key="13">
    <source>
        <dbReference type="PIRSR" id="PIRSR627057-1"/>
    </source>
</evidence>
<evidence type="ECO:0000256" key="9">
    <source>
        <dbReference type="ARBA" id="ARBA00023049"/>
    </source>
</evidence>
<feature type="domain" description="CAAX prenyl protease 1 N-terminal" evidence="17">
    <location>
        <begin position="11"/>
        <end position="121"/>
    </location>
</feature>
<dbReference type="GO" id="GO:0120236">
    <property type="term" value="P:negative regulation of post-translational protein targeting to membrane, translocation"/>
    <property type="evidence" value="ECO:0007669"/>
    <property type="project" value="EnsemblFungi"/>
</dbReference>
<dbReference type="InterPro" id="IPR001915">
    <property type="entry name" value="Peptidase_M48"/>
</dbReference>
<dbReference type="GO" id="GO:0005637">
    <property type="term" value="C:nuclear inner membrane"/>
    <property type="evidence" value="ECO:0007669"/>
    <property type="project" value="EnsemblFungi"/>
</dbReference>
<evidence type="ECO:0000256" key="3">
    <source>
        <dbReference type="ARBA" id="ARBA00022692"/>
    </source>
</evidence>
<dbReference type="GO" id="GO:0004222">
    <property type="term" value="F:metalloendopeptidase activity"/>
    <property type="evidence" value="ECO:0007669"/>
    <property type="project" value="UniProtKB-UniRule"/>
</dbReference>
<evidence type="ECO:0000256" key="15">
    <source>
        <dbReference type="RuleBase" id="RU366005"/>
    </source>
</evidence>
<dbReference type="InterPro" id="IPR027057">
    <property type="entry name" value="CAXX_Prtase_1"/>
</dbReference>
<dbReference type="GO" id="GO:0046872">
    <property type="term" value="F:metal ion binding"/>
    <property type="evidence" value="ECO:0007669"/>
    <property type="project" value="UniProtKB-UniRule"/>
</dbReference>
<keyword evidence="4 14" id="KW-0479">Metal-binding</keyword>
<evidence type="ECO:0000256" key="10">
    <source>
        <dbReference type="ARBA" id="ARBA00023136"/>
    </source>
</evidence>
<feature type="transmembrane region" description="Helical" evidence="15">
    <location>
        <begin position="21"/>
        <end position="41"/>
    </location>
</feature>
<accession>A5DDN4</accession>
<name>A5DDN4_PICGU</name>
<keyword evidence="8 15" id="KW-1133">Transmembrane helix</keyword>
<feature type="binding site" evidence="14">
    <location>
        <position position="198"/>
    </location>
    <ligand>
        <name>Zn(2+)</name>
        <dbReference type="ChEBI" id="CHEBI:29105"/>
        <note>catalytic</note>
    </ligand>
</feature>
<dbReference type="GO" id="GO:0071586">
    <property type="term" value="P:CAAX-box protein processing"/>
    <property type="evidence" value="ECO:0007669"/>
    <property type="project" value="UniProtKB-UniRule"/>
</dbReference>